<protein>
    <recommendedName>
        <fullName evidence="4">Transmembrane protein</fullName>
    </recommendedName>
</protein>
<reference evidence="3" key="1">
    <citation type="submission" date="2016-07" db="EMBL/GenBank/DDBJ databases">
        <title>Phaeobacter portensis sp. nov., a tropodithietic acid producing bacterium isolated from a German harbor.</title>
        <authorList>
            <person name="Freese H.M."/>
            <person name="Bunk B."/>
            <person name="Breider S."/>
            <person name="Brinkhoff T."/>
        </authorList>
    </citation>
    <scope>NUCLEOTIDE SEQUENCE [LARGE SCALE GENOMIC DNA]</scope>
    <source>
        <strain evidence="3">P97</strain>
    </source>
</reference>
<evidence type="ECO:0000256" key="1">
    <source>
        <dbReference type="SAM" id="Phobius"/>
    </source>
</evidence>
<sequence length="98" mass="11398">MYRRRSLLGDARPGSREARLKKRFLINAIVAGFAAAGLFVIGFTRFGSWGLWFAIGFLASSELLRGIRYLLRVFSFWVPGLTIWYARYESWMDEKIQQ</sequence>
<keyword evidence="1" id="KW-1133">Transmembrane helix</keyword>
<evidence type="ECO:0008006" key="4">
    <source>
        <dbReference type="Google" id="ProtNLM"/>
    </source>
</evidence>
<keyword evidence="1" id="KW-0472">Membrane</keyword>
<dbReference type="AlphaFoldDB" id="A0A1L3I1H9"/>
<feature type="transmembrane region" description="Helical" evidence="1">
    <location>
        <begin position="66"/>
        <end position="86"/>
    </location>
</feature>
<dbReference type="STRING" id="1844006.PhaeoP97_00545"/>
<gene>
    <name evidence="2" type="ORF">PhaeoP97_00545</name>
</gene>
<accession>A0A1L3I1H9</accession>
<feature type="transmembrane region" description="Helical" evidence="1">
    <location>
        <begin position="24"/>
        <end position="46"/>
    </location>
</feature>
<proteinExistence type="predicted"/>
<name>A0A1L3I1H9_9RHOB</name>
<dbReference type="KEGG" id="php:PhaeoP97_00545"/>
<dbReference type="Proteomes" id="UP000183859">
    <property type="component" value="Chromosome"/>
</dbReference>
<keyword evidence="3" id="KW-1185">Reference proteome</keyword>
<organism evidence="2 3">
    <name type="scientific">Phaeobacter porticola</name>
    <dbReference type="NCBI Taxonomy" id="1844006"/>
    <lineage>
        <taxon>Bacteria</taxon>
        <taxon>Pseudomonadati</taxon>
        <taxon>Pseudomonadota</taxon>
        <taxon>Alphaproteobacteria</taxon>
        <taxon>Rhodobacterales</taxon>
        <taxon>Roseobacteraceae</taxon>
        <taxon>Phaeobacter</taxon>
    </lineage>
</organism>
<dbReference type="EMBL" id="CP016364">
    <property type="protein sequence ID" value="APG45989.1"/>
    <property type="molecule type" value="Genomic_DNA"/>
</dbReference>
<evidence type="ECO:0000313" key="2">
    <source>
        <dbReference type="EMBL" id="APG45989.1"/>
    </source>
</evidence>
<evidence type="ECO:0000313" key="3">
    <source>
        <dbReference type="Proteomes" id="UP000183859"/>
    </source>
</evidence>
<keyword evidence="1" id="KW-0812">Transmembrane</keyword>